<dbReference type="InterPro" id="IPR036188">
    <property type="entry name" value="FAD/NAD-bd_sf"/>
</dbReference>
<evidence type="ECO:0000256" key="4">
    <source>
        <dbReference type="ARBA" id="ARBA00022630"/>
    </source>
</evidence>
<dbReference type="OrthoDB" id="9769565at2"/>
<dbReference type="GO" id="GO:0008681">
    <property type="term" value="F:2-octaprenyl-6-methoxyphenol hydroxylase activity"/>
    <property type="evidence" value="ECO:0007669"/>
    <property type="project" value="InterPro"/>
</dbReference>
<evidence type="ECO:0000256" key="6">
    <source>
        <dbReference type="ARBA" id="ARBA00023002"/>
    </source>
</evidence>
<keyword evidence="8" id="KW-1133">Transmembrane helix</keyword>
<evidence type="ECO:0000256" key="3">
    <source>
        <dbReference type="ARBA" id="ARBA00005349"/>
    </source>
</evidence>
<dbReference type="InterPro" id="IPR018168">
    <property type="entry name" value="Ubi_Hdrlase_CS"/>
</dbReference>
<keyword evidence="4" id="KW-0285">Flavoprotein</keyword>
<dbReference type="NCBIfam" id="TIGR01984">
    <property type="entry name" value="UbiH"/>
    <property type="match status" value="1"/>
</dbReference>
<dbReference type="AlphaFoldDB" id="A0A094ITN7"/>
<dbReference type="GO" id="GO:0071949">
    <property type="term" value="F:FAD binding"/>
    <property type="evidence" value="ECO:0007669"/>
    <property type="project" value="InterPro"/>
</dbReference>
<dbReference type="EMBL" id="JPER01000005">
    <property type="protein sequence ID" value="KFZ30492.1"/>
    <property type="molecule type" value="Genomic_DNA"/>
</dbReference>
<dbReference type="InterPro" id="IPR010971">
    <property type="entry name" value="UbiH/COQ6"/>
</dbReference>
<evidence type="ECO:0000256" key="8">
    <source>
        <dbReference type="SAM" id="Phobius"/>
    </source>
</evidence>
<name>A0A094ITN7_9GAMM</name>
<protein>
    <recommendedName>
        <fullName evidence="9">FAD-binding domain-containing protein</fullName>
    </recommendedName>
</protein>
<evidence type="ECO:0000313" key="10">
    <source>
        <dbReference type="EMBL" id="KFZ30492.1"/>
    </source>
</evidence>
<dbReference type="PANTHER" id="PTHR43876">
    <property type="entry name" value="UBIQUINONE BIOSYNTHESIS MONOOXYGENASE COQ6, MITOCHONDRIAL"/>
    <property type="match status" value="1"/>
</dbReference>
<dbReference type="PROSITE" id="PS01304">
    <property type="entry name" value="UBIH"/>
    <property type="match status" value="1"/>
</dbReference>
<dbReference type="NCBIfam" id="NF004356">
    <property type="entry name" value="PRK05732.1"/>
    <property type="match status" value="1"/>
</dbReference>
<sequence length="398" mass="43900">MDAAKVTPVVIAGGGLVGALSALLIARHRPDWQVKVLEPQPAGPVQDGRTIALSAGTVGLLEREGIWPQLSKTAYPIEHIHVSDRGYGGVTRLHAEEHQVAALGQVIAAADLNRALYEACQAQPNIEWIAGARFSDVTLSRTATEIIYQQDDGEHRLPARLLVGADGQRSRVRDALHIETEQSDYQQEGIISTLTLSQPLAGWAYERFTDNGPVALLPLNDYQASLVWSLPPAEAEAVRNSSDAEFLRRCQQAFGYRAGRFTAVGERLQFPLRMQLAKTNVKHRALLIGNASHALHPIAGQGFNLGVRDAIVLSEILRHCDDPGSYSVLNDYWRHREADYKRVIGLTDLLVRGFSNSYVPLTFCRNLALLGLDILPPLQQQFARQTMGYVDQLKPVRE</sequence>
<evidence type="ECO:0000259" key="9">
    <source>
        <dbReference type="Pfam" id="PF01494"/>
    </source>
</evidence>
<dbReference type="InterPro" id="IPR051205">
    <property type="entry name" value="UbiH/COQ6_monooxygenase"/>
</dbReference>
<evidence type="ECO:0000256" key="2">
    <source>
        <dbReference type="ARBA" id="ARBA00004749"/>
    </source>
</evidence>
<comment type="pathway">
    <text evidence="2">Cofactor biosynthesis; ubiquinone biosynthesis.</text>
</comment>
<keyword evidence="8" id="KW-0812">Transmembrane</keyword>
<keyword evidence="6" id="KW-0560">Oxidoreductase</keyword>
<dbReference type="InterPro" id="IPR011295">
    <property type="entry name" value="UbiH"/>
</dbReference>
<evidence type="ECO:0000256" key="5">
    <source>
        <dbReference type="ARBA" id="ARBA00022827"/>
    </source>
</evidence>
<dbReference type="eggNOG" id="COG0654">
    <property type="taxonomic scope" value="Bacteria"/>
</dbReference>
<organism evidence="10 11">
    <name type="scientific">Pseudidiomarina salinarum</name>
    <dbReference type="NCBI Taxonomy" id="435908"/>
    <lineage>
        <taxon>Bacteria</taxon>
        <taxon>Pseudomonadati</taxon>
        <taxon>Pseudomonadota</taxon>
        <taxon>Gammaproteobacteria</taxon>
        <taxon>Alteromonadales</taxon>
        <taxon>Idiomarinaceae</taxon>
        <taxon>Pseudidiomarina</taxon>
    </lineage>
</organism>
<dbReference type="Gene3D" id="3.50.50.60">
    <property type="entry name" value="FAD/NAD(P)-binding domain"/>
    <property type="match status" value="2"/>
</dbReference>
<gene>
    <name evidence="10" type="ORF">IDSA_10555</name>
</gene>
<dbReference type="NCBIfam" id="TIGR01988">
    <property type="entry name" value="Ubi-OHases"/>
    <property type="match status" value="1"/>
</dbReference>
<dbReference type="InterPro" id="IPR002938">
    <property type="entry name" value="FAD-bd"/>
</dbReference>
<dbReference type="PANTHER" id="PTHR43876:SF8">
    <property type="entry name" value="2-OCTAPRENYL-6-METHOXYPHENOL HYDROXYLASE"/>
    <property type="match status" value="1"/>
</dbReference>
<dbReference type="Pfam" id="PF01494">
    <property type="entry name" value="FAD_binding_3"/>
    <property type="match status" value="1"/>
</dbReference>
<proteinExistence type="inferred from homology"/>
<accession>A0A094ITN7</accession>
<evidence type="ECO:0000256" key="1">
    <source>
        <dbReference type="ARBA" id="ARBA00001974"/>
    </source>
</evidence>
<evidence type="ECO:0000313" key="11">
    <source>
        <dbReference type="Proteomes" id="UP000054363"/>
    </source>
</evidence>
<comment type="similarity">
    <text evidence="3">Belongs to the UbiH/COQ6 family.</text>
</comment>
<feature type="domain" description="FAD-binding" evidence="9">
    <location>
        <begin position="7"/>
        <end position="343"/>
    </location>
</feature>
<keyword evidence="8" id="KW-0472">Membrane</keyword>
<dbReference type="SUPFAM" id="SSF51905">
    <property type="entry name" value="FAD/NAD(P)-binding domain"/>
    <property type="match status" value="1"/>
</dbReference>
<comment type="caution">
    <text evidence="10">The sequence shown here is derived from an EMBL/GenBank/DDBJ whole genome shotgun (WGS) entry which is preliminary data.</text>
</comment>
<feature type="transmembrane region" description="Helical" evidence="8">
    <location>
        <begin position="6"/>
        <end position="26"/>
    </location>
</feature>
<reference evidence="10 11" key="1">
    <citation type="submission" date="2014-06" db="EMBL/GenBank/DDBJ databases">
        <title>The draft genome sequence of Idiomarina salinarum ISL-52.</title>
        <authorList>
            <person name="Du J."/>
            <person name="Shao Z."/>
        </authorList>
    </citation>
    <scope>NUCLEOTIDE SEQUENCE [LARGE SCALE GENOMIC DNA]</scope>
    <source>
        <strain evidence="10 11">ISL-52</strain>
    </source>
</reference>
<dbReference type="UniPathway" id="UPA00232"/>
<comment type="cofactor">
    <cofactor evidence="1">
        <name>FAD</name>
        <dbReference type="ChEBI" id="CHEBI:57692"/>
    </cofactor>
</comment>
<dbReference type="GO" id="GO:0006744">
    <property type="term" value="P:ubiquinone biosynthetic process"/>
    <property type="evidence" value="ECO:0007669"/>
    <property type="project" value="UniProtKB-UniPathway"/>
</dbReference>
<dbReference type="RefSeq" id="WP_034776451.1">
    <property type="nucleotide sequence ID" value="NZ_JPER01000005.1"/>
</dbReference>
<dbReference type="STRING" id="435908.IDSA_10555"/>
<keyword evidence="5" id="KW-0274">FAD</keyword>
<dbReference type="Proteomes" id="UP000054363">
    <property type="component" value="Unassembled WGS sequence"/>
</dbReference>
<keyword evidence="7" id="KW-0503">Monooxygenase</keyword>
<keyword evidence="11" id="KW-1185">Reference proteome</keyword>
<evidence type="ECO:0000256" key="7">
    <source>
        <dbReference type="ARBA" id="ARBA00023033"/>
    </source>
</evidence>
<dbReference type="PRINTS" id="PR00420">
    <property type="entry name" value="RNGMNOXGNASE"/>
</dbReference>